<sequence>MTNDNFINSTVITGQITSVTGTNLGFTGEPGEPSQSGTINSAWWRWTAPTASPVTINTVGSNFDTYLAVFTGDAVNNLTLVAFNENLDLASQVTFFPTAGTTYHIAVDGFLSNTGNIQLNLAQILSLSEYNTPGFATAVQVVGDYAYVADGESGLQILNITNPSSPTLAGSYDTPNFALGVQVVGNYAYVADGDSGLQILNITNPSSPSLTASYDTPDFALGVQVVGNYAYVADGESGLQILNITNPSNPTLTASYDTPELAYGVQVVGNYAYVADDKSGLQIINITNPSSPSPTKNYQTPNLALGVQVVGDYAYVADGLSGLQIFDVSEFRTLTNLAIAPTNATPLEGDAGLTPFTFTVTRTGDTTSITSATWAVTGTGNNPANAGDFGGLLPSGRVDFASGETTKVITINVTSDTLREPDETFTVTLSDPSGATITTATATGTIRNDDLGDRQQITSLENLTATPGGNVSIPLFYKTSTGDNTLTGISLRLHYNSNELSFQNADNLFNNDLFVPLANLADSRDFDNDPQSDRYIQFGYTNFAGNWPNQPLPLKLGNFKFTTTGDFEGTQLKVTSDNLAPGYSLEADPIFVGKQAWNLDIDGDGEIKALSDGIMIVRYLFGPTAFPDDKLIEGAVPPNATRNLAEIQAYLQKGVDDKHLDIDGDGEIKALSDGIMIVRHLFGPTAFPGEKLIEGAIAPDATRDLTQIQAHLTQFSTLI</sequence>
<keyword evidence="1" id="KW-0732">Signal</keyword>
<evidence type="ECO:0000313" key="6">
    <source>
        <dbReference type="Proteomes" id="UP001159371"/>
    </source>
</evidence>
<dbReference type="Gene3D" id="2.60.40.680">
    <property type="match status" value="1"/>
</dbReference>
<keyword evidence="2" id="KW-0677">Repeat</keyword>
<dbReference type="RefSeq" id="WP_280656769.1">
    <property type="nucleotide sequence ID" value="NZ_JANQDO010000052.1"/>
</dbReference>
<proteinExistence type="predicted"/>
<dbReference type="InterPro" id="IPR003644">
    <property type="entry name" value="Calx_beta"/>
</dbReference>
<organism evidence="5 6">
    <name type="scientific">Umezakia ovalisporum FSS-43</name>
    <dbReference type="NCBI Taxonomy" id="2740520"/>
    <lineage>
        <taxon>Bacteria</taxon>
        <taxon>Bacillati</taxon>
        <taxon>Cyanobacteriota</taxon>
        <taxon>Cyanophyceae</taxon>
        <taxon>Nostocales</taxon>
        <taxon>Nodulariaceae</taxon>
        <taxon>Umezakia</taxon>
    </lineage>
</organism>
<dbReference type="Gene3D" id="2.60.40.2030">
    <property type="match status" value="1"/>
</dbReference>
<dbReference type="InterPro" id="IPR038081">
    <property type="entry name" value="CalX-like_sf"/>
</dbReference>
<name>A0ABT6K2N2_9CYAN</name>
<dbReference type="SUPFAM" id="SSF141072">
    <property type="entry name" value="CalX-like"/>
    <property type="match status" value="1"/>
</dbReference>
<dbReference type="Pfam" id="PF08309">
    <property type="entry name" value="LVIVD"/>
    <property type="match status" value="5"/>
</dbReference>
<dbReference type="EMBL" id="JANQDO010000052">
    <property type="protein sequence ID" value="MDH6056614.1"/>
    <property type="molecule type" value="Genomic_DNA"/>
</dbReference>
<comment type="caution">
    <text evidence="5">The sequence shown here is derived from an EMBL/GenBank/DDBJ whole genome shotgun (WGS) entry which is preliminary data.</text>
</comment>
<dbReference type="SMART" id="SM00237">
    <property type="entry name" value="Calx_beta"/>
    <property type="match status" value="1"/>
</dbReference>
<keyword evidence="3" id="KW-0106">Calcium</keyword>
<dbReference type="SUPFAM" id="SSF50969">
    <property type="entry name" value="YVTN repeat-like/Quinoprotein amine dehydrogenase"/>
    <property type="match status" value="1"/>
</dbReference>
<keyword evidence="6" id="KW-1185">Reference proteome</keyword>
<dbReference type="InterPro" id="IPR026919">
    <property type="entry name" value="ADGRV1"/>
</dbReference>
<evidence type="ECO:0000256" key="1">
    <source>
        <dbReference type="ARBA" id="ARBA00022729"/>
    </source>
</evidence>
<dbReference type="Pfam" id="PF03160">
    <property type="entry name" value="Calx-beta"/>
    <property type="match status" value="1"/>
</dbReference>
<evidence type="ECO:0000256" key="3">
    <source>
        <dbReference type="ARBA" id="ARBA00022837"/>
    </source>
</evidence>
<evidence type="ECO:0000256" key="2">
    <source>
        <dbReference type="ARBA" id="ARBA00022737"/>
    </source>
</evidence>
<reference evidence="5 6" key="1">
    <citation type="journal article" date="2023" name="J. Phycol.">
        <title>Chrysosporum ovalisporum is synonymous with the true-branching cyanobacterium Umezakia natans (Nostocales/Aphanizomenonaceae).</title>
        <authorList>
            <person name="McGregor G.B."/>
            <person name="Sendall B.C."/>
            <person name="Niiyama Y."/>
            <person name="Tuji A."/>
            <person name="Willis A."/>
        </authorList>
    </citation>
    <scope>NUCLEOTIDE SEQUENCE [LARGE SCALE GENOMIC DNA]</scope>
    <source>
        <strain evidence="5 6">FSS-43</strain>
    </source>
</reference>
<dbReference type="InterPro" id="IPR011044">
    <property type="entry name" value="Quino_amine_DH_bsu"/>
</dbReference>
<protein>
    <recommendedName>
        <fullName evidence="4">Calx-beta domain-containing protein</fullName>
    </recommendedName>
</protein>
<dbReference type="PANTHER" id="PTHR46682">
    <property type="entry name" value="ADHESION G-PROTEIN COUPLED RECEPTOR V1"/>
    <property type="match status" value="1"/>
</dbReference>
<dbReference type="InterPro" id="IPR013211">
    <property type="entry name" value="LVIVD"/>
</dbReference>
<accession>A0ABT6K2N2</accession>
<evidence type="ECO:0000259" key="4">
    <source>
        <dbReference type="SMART" id="SM00237"/>
    </source>
</evidence>
<dbReference type="Proteomes" id="UP001159371">
    <property type="component" value="Unassembled WGS sequence"/>
</dbReference>
<evidence type="ECO:0000313" key="5">
    <source>
        <dbReference type="EMBL" id="MDH6056614.1"/>
    </source>
</evidence>
<dbReference type="PANTHER" id="PTHR46682:SF1">
    <property type="entry name" value="ADHESION G-PROTEIN COUPLED RECEPTOR V1"/>
    <property type="match status" value="1"/>
</dbReference>
<feature type="domain" description="Calx-beta" evidence="4">
    <location>
        <begin position="324"/>
        <end position="430"/>
    </location>
</feature>
<gene>
    <name evidence="5" type="ORF">NWP19_07390</name>
</gene>